<evidence type="ECO:0000256" key="1">
    <source>
        <dbReference type="SAM" id="MobiDB-lite"/>
    </source>
</evidence>
<evidence type="ECO:0000313" key="3">
    <source>
        <dbReference type="Proteomes" id="UP001600888"/>
    </source>
</evidence>
<reference evidence="2 3" key="1">
    <citation type="submission" date="2024-03" db="EMBL/GenBank/DDBJ databases">
        <title>A high-quality draft genome sequence of Diaporthe vaccinii, a causative agent of upright dieback and viscid rot disease in cranberry plants.</title>
        <authorList>
            <person name="Sarrasin M."/>
            <person name="Lang B.F."/>
            <person name="Burger G."/>
        </authorList>
    </citation>
    <scope>NUCLEOTIDE SEQUENCE [LARGE SCALE GENOMIC DNA]</scope>
    <source>
        <strain evidence="2 3">IS7</strain>
    </source>
</reference>
<feature type="region of interest" description="Disordered" evidence="1">
    <location>
        <begin position="33"/>
        <end position="61"/>
    </location>
</feature>
<evidence type="ECO:0000313" key="2">
    <source>
        <dbReference type="EMBL" id="KAL2273569.1"/>
    </source>
</evidence>
<dbReference type="EMBL" id="JBAWTH010000181">
    <property type="protein sequence ID" value="KAL2273569.1"/>
    <property type="molecule type" value="Genomic_DNA"/>
</dbReference>
<feature type="compositionally biased region" description="Basic and acidic residues" evidence="1">
    <location>
        <begin position="46"/>
        <end position="61"/>
    </location>
</feature>
<organism evidence="2 3">
    <name type="scientific">Diaporthe vaccinii</name>
    <dbReference type="NCBI Taxonomy" id="105482"/>
    <lineage>
        <taxon>Eukaryota</taxon>
        <taxon>Fungi</taxon>
        <taxon>Dikarya</taxon>
        <taxon>Ascomycota</taxon>
        <taxon>Pezizomycotina</taxon>
        <taxon>Sordariomycetes</taxon>
        <taxon>Sordariomycetidae</taxon>
        <taxon>Diaporthales</taxon>
        <taxon>Diaporthaceae</taxon>
        <taxon>Diaporthe</taxon>
        <taxon>Diaporthe eres species complex</taxon>
    </lineage>
</organism>
<accession>A0ABR4DWJ3</accession>
<proteinExistence type="predicted"/>
<gene>
    <name evidence="2" type="ORF">FJTKL_04415</name>
</gene>
<comment type="caution">
    <text evidence="2">The sequence shown here is derived from an EMBL/GenBank/DDBJ whole genome shotgun (WGS) entry which is preliminary data.</text>
</comment>
<sequence length="200" mass="21598">MAGMDGDMDKVVDTGLARGFRLGDVSMPLRDPVLLRGGDAPPAEDTGERIGDGDRFKPPPAEERLPSVALVLGLDHIREADEAQPADVDVVQAAVVAARVSVVVHWPEVRGGQAGGKIVLPAIGHVVRDAGDRHRGRLMARVSYNFDRIGVKMVIGYGLGGIVEHGRYVVLCYDVAWDRRRIRDMCGLLDIALKYLAAGR</sequence>
<keyword evidence="3" id="KW-1185">Reference proteome</keyword>
<name>A0ABR4DWJ3_9PEZI</name>
<protein>
    <submittedName>
        <fullName evidence="2">Uncharacterized protein</fullName>
    </submittedName>
</protein>
<dbReference type="Proteomes" id="UP001600888">
    <property type="component" value="Unassembled WGS sequence"/>
</dbReference>